<dbReference type="InterPro" id="IPR052353">
    <property type="entry name" value="Benzoxazolinone_Detox_Enz"/>
</dbReference>
<gene>
    <name evidence="2" type="ORF">SAMN05216266_109265</name>
</gene>
<dbReference type="OrthoDB" id="9786134at2"/>
<evidence type="ECO:0000313" key="2">
    <source>
        <dbReference type="EMBL" id="SFB38567.1"/>
    </source>
</evidence>
<name>A0A1I1AKU5_9PSEU</name>
<sequence length="223" mass="23792">MGRLSSVNLGNAERDTDARVGVTGIRKRPVSGPVEVRAPGPRGTGGSGLAGDEVCDLRHHGGDDQAVYAYAEEDLAEWSAELGRTLGPGSFGENFTTSGLDLTAAPVGQRWQVGKQLLLEISGPRVPCRTFASALDVPGWVRTFTARARPGAYLRVLKPGRARADDPITIVHTPDHDITLGLAFRAITTERDLLPRLLVADALPAEIQGWARKAATARPETAR</sequence>
<evidence type="ECO:0000313" key="3">
    <source>
        <dbReference type="Proteomes" id="UP000243799"/>
    </source>
</evidence>
<dbReference type="Proteomes" id="UP000243799">
    <property type="component" value="Unassembled WGS sequence"/>
</dbReference>
<dbReference type="SUPFAM" id="SSF50800">
    <property type="entry name" value="PK beta-barrel domain-like"/>
    <property type="match status" value="1"/>
</dbReference>
<protein>
    <submittedName>
        <fullName evidence="2">MOSC domain-containing protein YiiM</fullName>
    </submittedName>
</protein>
<organism evidence="2 3">
    <name type="scientific">Amycolatopsis marina</name>
    <dbReference type="NCBI Taxonomy" id="490629"/>
    <lineage>
        <taxon>Bacteria</taxon>
        <taxon>Bacillati</taxon>
        <taxon>Actinomycetota</taxon>
        <taxon>Actinomycetes</taxon>
        <taxon>Pseudonocardiales</taxon>
        <taxon>Pseudonocardiaceae</taxon>
        <taxon>Amycolatopsis</taxon>
    </lineage>
</organism>
<proteinExistence type="predicted"/>
<feature type="domain" description="MOSC" evidence="1">
    <location>
        <begin position="28"/>
        <end position="171"/>
    </location>
</feature>
<dbReference type="EMBL" id="FOKG01000009">
    <property type="protein sequence ID" value="SFB38567.1"/>
    <property type="molecule type" value="Genomic_DNA"/>
</dbReference>
<dbReference type="GO" id="GO:0030170">
    <property type="term" value="F:pyridoxal phosphate binding"/>
    <property type="evidence" value="ECO:0007669"/>
    <property type="project" value="InterPro"/>
</dbReference>
<accession>A0A1I1AKU5</accession>
<dbReference type="RefSeq" id="WP_091674237.1">
    <property type="nucleotide sequence ID" value="NZ_FOKG01000009.1"/>
</dbReference>
<dbReference type="STRING" id="490629.SAMN05216266_109265"/>
<dbReference type="InterPro" id="IPR011037">
    <property type="entry name" value="Pyrv_Knase-like_insert_dom_sf"/>
</dbReference>
<evidence type="ECO:0000259" key="1">
    <source>
        <dbReference type="PROSITE" id="PS51340"/>
    </source>
</evidence>
<dbReference type="Gene3D" id="2.40.33.20">
    <property type="entry name" value="PK beta-barrel domain-like"/>
    <property type="match status" value="1"/>
</dbReference>
<reference evidence="3" key="1">
    <citation type="submission" date="2016-10" db="EMBL/GenBank/DDBJ databases">
        <authorList>
            <person name="Varghese N."/>
            <person name="Submissions S."/>
        </authorList>
    </citation>
    <scope>NUCLEOTIDE SEQUENCE [LARGE SCALE GENOMIC DNA]</scope>
    <source>
        <strain evidence="3">CGMCC 4.3568</strain>
    </source>
</reference>
<dbReference type="InterPro" id="IPR005302">
    <property type="entry name" value="MoCF_Sase_C"/>
</dbReference>
<dbReference type="Pfam" id="PF03473">
    <property type="entry name" value="MOSC"/>
    <property type="match status" value="1"/>
</dbReference>
<dbReference type="PROSITE" id="PS51340">
    <property type="entry name" value="MOSC"/>
    <property type="match status" value="1"/>
</dbReference>
<dbReference type="PANTHER" id="PTHR30212:SF2">
    <property type="entry name" value="PROTEIN YIIM"/>
    <property type="match status" value="1"/>
</dbReference>
<keyword evidence="3" id="KW-1185">Reference proteome</keyword>
<dbReference type="PANTHER" id="PTHR30212">
    <property type="entry name" value="PROTEIN YIIM"/>
    <property type="match status" value="1"/>
</dbReference>
<dbReference type="GO" id="GO:0003824">
    <property type="term" value="F:catalytic activity"/>
    <property type="evidence" value="ECO:0007669"/>
    <property type="project" value="InterPro"/>
</dbReference>
<dbReference type="GO" id="GO:0030151">
    <property type="term" value="F:molybdenum ion binding"/>
    <property type="evidence" value="ECO:0007669"/>
    <property type="project" value="InterPro"/>
</dbReference>
<dbReference type="AlphaFoldDB" id="A0A1I1AKU5"/>